<keyword evidence="4" id="KW-1185">Reference proteome</keyword>
<proteinExistence type="predicted"/>
<keyword evidence="2" id="KW-0472">Membrane</keyword>
<keyword evidence="2" id="KW-1133">Transmembrane helix</keyword>
<evidence type="ECO:0000313" key="3">
    <source>
        <dbReference type="EMBL" id="PSK88047.1"/>
    </source>
</evidence>
<organism evidence="3 4">
    <name type="scientific">Murinocardiopsis flavida</name>
    <dbReference type="NCBI Taxonomy" id="645275"/>
    <lineage>
        <taxon>Bacteria</taxon>
        <taxon>Bacillati</taxon>
        <taxon>Actinomycetota</taxon>
        <taxon>Actinomycetes</taxon>
        <taxon>Streptosporangiales</taxon>
        <taxon>Nocardiopsidaceae</taxon>
        <taxon>Murinocardiopsis</taxon>
    </lineage>
</organism>
<reference evidence="3 4" key="1">
    <citation type="submission" date="2018-03" db="EMBL/GenBank/DDBJ databases">
        <title>Genomic Encyclopedia of Archaeal and Bacterial Type Strains, Phase II (KMG-II): from individual species to whole genera.</title>
        <authorList>
            <person name="Goeker M."/>
        </authorList>
    </citation>
    <scope>NUCLEOTIDE SEQUENCE [LARGE SCALE GENOMIC DNA]</scope>
    <source>
        <strain evidence="3 4">DSM 45312</strain>
    </source>
</reference>
<keyword evidence="2" id="KW-0812">Transmembrane</keyword>
<accession>A0A2P8CSX2</accession>
<dbReference type="EMBL" id="PYGA01000030">
    <property type="protein sequence ID" value="PSK88047.1"/>
    <property type="molecule type" value="Genomic_DNA"/>
</dbReference>
<sequence length="229" mass="23770">MSEHVTQRTLTDTRRIHAEEPPVPPQRPPSGRAPRDREQDAELASLIRRLATIRPDVLLTPSGAAQSAAERTAAAAPVALATAVGSAAMATTDAGAATVPTPVPAPQTLPIGGGHEQAAGGAGVGAGPRHADVPLHLLTREDFPVDRDSVVLVAKLRAMSNGAHKAGDYWPVHAGPDFLDRKRRPPLRRRVARAAAHCARQACMATGAITLTALPVLGVALLAAAQLPH</sequence>
<feature type="compositionally biased region" description="Basic and acidic residues" evidence="1">
    <location>
        <begin position="1"/>
        <end position="20"/>
    </location>
</feature>
<gene>
    <name evidence="3" type="ORF">CLV63_1309</name>
</gene>
<dbReference type="OrthoDB" id="3439565at2"/>
<dbReference type="AlphaFoldDB" id="A0A2P8CSX2"/>
<feature type="region of interest" description="Disordered" evidence="1">
    <location>
        <begin position="1"/>
        <end position="41"/>
    </location>
</feature>
<comment type="caution">
    <text evidence="3">The sequence shown here is derived from an EMBL/GenBank/DDBJ whole genome shotgun (WGS) entry which is preliminary data.</text>
</comment>
<evidence type="ECO:0000313" key="4">
    <source>
        <dbReference type="Proteomes" id="UP000240542"/>
    </source>
</evidence>
<evidence type="ECO:0000256" key="2">
    <source>
        <dbReference type="SAM" id="Phobius"/>
    </source>
</evidence>
<dbReference type="RefSeq" id="WP_146165694.1">
    <property type="nucleotide sequence ID" value="NZ_PYGA01000030.1"/>
</dbReference>
<feature type="transmembrane region" description="Helical" evidence="2">
    <location>
        <begin position="204"/>
        <end position="225"/>
    </location>
</feature>
<evidence type="ECO:0000256" key="1">
    <source>
        <dbReference type="SAM" id="MobiDB-lite"/>
    </source>
</evidence>
<protein>
    <submittedName>
        <fullName evidence="3">Uncharacterized protein</fullName>
    </submittedName>
</protein>
<name>A0A2P8CSX2_9ACTN</name>
<dbReference type="Proteomes" id="UP000240542">
    <property type="component" value="Unassembled WGS sequence"/>
</dbReference>